<dbReference type="AlphaFoldDB" id="A0A067Z7S3"/>
<organism evidence="1 2">
    <name type="scientific">Gluconobacter oxydans DSM 3504</name>
    <dbReference type="NCBI Taxonomy" id="1288313"/>
    <lineage>
        <taxon>Bacteria</taxon>
        <taxon>Pseudomonadati</taxon>
        <taxon>Pseudomonadota</taxon>
        <taxon>Alphaproteobacteria</taxon>
        <taxon>Acetobacterales</taxon>
        <taxon>Acetobacteraceae</taxon>
        <taxon>Gluconobacter</taxon>
    </lineage>
</organism>
<evidence type="ECO:0008006" key="3">
    <source>
        <dbReference type="Google" id="ProtNLM"/>
    </source>
</evidence>
<protein>
    <recommendedName>
        <fullName evidence="3">DUF2934 family protein</fullName>
    </recommendedName>
</protein>
<sequence length="87" mass="9370">MSSNPLKDDPKRDAAIRHEARLLWEADGKPACGPEGYIEKATDLIAIKGVPQGTPVKDLPPPELDGVEIDDARAGIDVDADPNHNFD</sequence>
<name>A0A067Z7S3_GLUOY</name>
<dbReference type="GeneID" id="56906234"/>
<evidence type="ECO:0000313" key="2">
    <source>
        <dbReference type="Proteomes" id="UP000031656"/>
    </source>
</evidence>
<dbReference type="EMBL" id="CP004373">
    <property type="protein sequence ID" value="AHK71885.1"/>
    <property type="molecule type" value="Genomic_DNA"/>
</dbReference>
<dbReference type="RefSeq" id="WP_226986567.1">
    <property type="nucleotide sequence ID" value="NZ_CP004373.1"/>
</dbReference>
<dbReference type="Proteomes" id="UP000031656">
    <property type="component" value="Chromosome"/>
</dbReference>
<gene>
    <name evidence="1" type="ORF">GLS_c20120</name>
</gene>
<accession>A0A067Z7S3</accession>
<evidence type="ECO:0000313" key="1">
    <source>
        <dbReference type="EMBL" id="AHK71885.1"/>
    </source>
</evidence>
<dbReference type="HOGENOM" id="CLU_2478963_0_0_5"/>
<reference evidence="1 2" key="1">
    <citation type="journal article" date="2015" name="Appl. Microbiol. Biotechnol.">
        <title>The consequence of an additional NADH dehydrogenase paralog on the growth of Gluconobacter oxydans DSM3504.</title>
        <authorList>
            <person name="Kostner D."/>
            <person name="Luchterhand B."/>
            <person name="Junker A."/>
            <person name="Volland S."/>
            <person name="Daniel R."/>
            <person name="Buchs J."/>
            <person name="Liebl W."/>
            <person name="Ehrenreich A."/>
        </authorList>
    </citation>
    <scope>NUCLEOTIDE SEQUENCE [LARGE SCALE GENOMIC DNA]</scope>
    <source>
        <strain evidence="1">DSM 3504</strain>
    </source>
</reference>
<proteinExistence type="predicted"/>
<dbReference type="KEGG" id="goy:GLS_c20120"/>